<accession>A0ABP7G343</accession>
<evidence type="ECO:0000313" key="2">
    <source>
        <dbReference type="Proteomes" id="UP001500748"/>
    </source>
</evidence>
<protein>
    <submittedName>
        <fullName evidence="1">Uncharacterized protein</fullName>
    </submittedName>
</protein>
<dbReference type="RefSeq" id="WP_345138814.1">
    <property type="nucleotide sequence ID" value="NZ_BAABDU010000001.1"/>
</dbReference>
<name>A0ABP7G343_9FLAO</name>
<evidence type="ECO:0000313" key="1">
    <source>
        <dbReference type="EMBL" id="GAA3755081.1"/>
    </source>
</evidence>
<dbReference type="EMBL" id="BAABDU010000001">
    <property type="protein sequence ID" value="GAA3755081.1"/>
    <property type="molecule type" value="Genomic_DNA"/>
</dbReference>
<gene>
    <name evidence="1" type="ORF">GCM10022423_01160</name>
</gene>
<reference evidence="2" key="1">
    <citation type="journal article" date="2019" name="Int. J. Syst. Evol. Microbiol.">
        <title>The Global Catalogue of Microorganisms (GCM) 10K type strain sequencing project: providing services to taxonomists for standard genome sequencing and annotation.</title>
        <authorList>
            <consortium name="The Broad Institute Genomics Platform"/>
            <consortium name="The Broad Institute Genome Sequencing Center for Infectious Disease"/>
            <person name="Wu L."/>
            <person name="Ma J."/>
        </authorList>
    </citation>
    <scope>NUCLEOTIDE SEQUENCE [LARGE SCALE GENOMIC DNA]</scope>
    <source>
        <strain evidence="2">JCM 17337</strain>
    </source>
</reference>
<proteinExistence type="predicted"/>
<sequence length="72" mass="8591">MKKFEIKKTAQGSWMVSDNELPRFTCQFEERKFHYSRTITELFDPTGGPGEIKLPQRMEKWLAHYHMDKING</sequence>
<organism evidence="1 2">
    <name type="scientific">Flavobacterium ginsengiterrae</name>
    <dbReference type="NCBI Taxonomy" id="871695"/>
    <lineage>
        <taxon>Bacteria</taxon>
        <taxon>Pseudomonadati</taxon>
        <taxon>Bacteroidota</taxon>
        <taxon>Flavobacteriia</taxon>
        <taxon>Flavobacteriales</taxon>
        <taxon>Flavobacteriaceae</taxon>
        <taxon>Flavobacterium</taxon>
    </lineage>
</organism>
<dbReference type="Proteomes" id="UP001500748">
    <property type="component" value="Unassembled WGS sequence"/>
</dbReference>
<comment type="caution">
    <text evidence="1">The sequence shown here is derived from an EMBL/GenBank/DDBJ whole genome shotgun (WGS) entry which is preliminary data.</text>
</comment>
<keyword evidence="2" id="KW-1185">Reference proteome</keyword>